<evidence type="ECO:0000259" key="9">
    <source>
        <dbReference type="PROSITE" id="PS50071"/>
    </source>
</evidence>
<dbReference type="InterPro" id="IPR009057">
    <property type="entry name" value="Homeodomain-like_sf"/>
</dbReference>
<dbReference type="PROSITE" id="PS00027">
    <property type="entry name" value="HOMEOBOX_1"/>
    <property type="match status" value="1"/>
</dbReference>
<dbReference type="SUPFAM" id="SSF46689">
    <property type="entry name" value="Homeodomain-like"/>
    <property type="match status" value="1"/>
</dbReference>
<dbReference type="InterPro" id="IPR001356">
    <property type="entry name" value="HD"/>
</dbReference>
<dbReference type="CDD" id="cd00086">
    <property type="entry name" value="homeodomain"/>
    <property type="match status" value="1"/>
</dbReference>
<feature type="region of interest" description="Disordered" evidence="8">
    <location>
        <begin position="1"/>
        <end position="27"/>
    </location>
</feature>
<dbReference type="InterPro" id="IPR050394">
    <property type="entry name" value="Homeobox_NK-like"/>
</dbReference>
<dbReference type="Gene3D" id="1.10.10.60">
    <property type="entry name" value="Homeodomain-like"/>
    <property type="match status" value="1"/>
</dbReference>
<evidence type="ECO:0000256" key="2">
    <source>
        <dbReference type="ARBA" id="ARBA00022473"/>
    </source>
</evidence>
<keyword evidence="4 6" id="KW-0371">Homeobox</keyword>
<gene>
    <name evidence="10" type="ORF">NTJ_03333</name>
</gene>
<feature type="region of interest" description="Disordered" evidence="8">
    <location>
        <begin position="70"/>
        <end position="104"/>
    </location>
</feature>
<proteinExistence type="predicted"/>
<evidence type="ECO:0000313" key="11">
    <source>
        <dbReference type="Proteomes" id="UP001307889"/>
    </source>
</evidence>
<sequence length="336" mass="36836">MSGQILQSGGGTTGGSEAYSPGEAGDLLPELNGVDLAMSLSPKHQHTTPFSVTDILSPIEETYRKLELSPYRSGGSGCSTGTVPSPPQHHPPPPPPPSYMHHHHVHHQFPPTAASQYCNSAAAAAAAAVDIHHQYGNSAATWYGASPSDPRFAISRLMGSGGGGTVNMGNMTALSQCSVTGDSKPMQFPLTQRRKRRVLFTQAQVYELERRFKQQKYLSAPEREHLASLIHLTPTQVKIWFQNHRYKCKRQAKEKAMAEQNAQNQGGSSPRRVAVPVLVKDGKPCGAGSESRQQHCANHTNSQQHNQQLIYQRQQHHQQQSANMCPSYLPLQTRAW</sequence>
<evidence type="ECO:0000256" key="3">
    <source>
        <dbReference type="ARBA" id="ARBA00023125"/>
    </source>
</evidence>
<evidence type="ECO:0000256" key="1">
    <source>
        <dbReference type="ARBA" id="ARBA00004123"/>
    </source>
</evidence>
<protein>
    <submittedName>
        <fullName evidence="10">Homeobox domain</fullName>
    </submittedName>
</protein>
<evidence type="ECO:0000256" key="7">
    <source>
        <dbReference type="RuleBase" id="RU000682"/>
    </source>
</evidence>
<evidence type="ECO:0000256" key="6">
    <source>
        <dbReference type="PROSITE-ProRule" id="PRU00108"/>
    </source>
</evidence>
<name>A0ABN7AI29_9HEMI</name>
<feature type="region of interest" description="Disordered" evidence="8">
    <location>
        <begin position="280"/>
        <end position="306"/>
    </location>
</feature>
<dbReference type="Proteomes" id="UP001307889">
    <property type="component" value="Chromosome 2"/>
</dbReference>
<keyword evidence="11" id="KW-1185">Reference proteome</keyword>
<dbReference type="PROSITE" id="PS50071">
    <property type="entry name" value="HOMEOBOX_2"/>
    <property type="match status" value="1"/>
</dbReference>
<reference evidence="10 11" key="1">
    <citation type="submission" date="2023-09" db="EMBL/GenBank/DDBJ databases">
        <title>Nesidiocoris tenuis whole genome shotgun sequence.</title>
        <authorList>
            <person name="Shibata T."/>
            <person name="Shimoda M."/>
            <person name="Kobayashi T."/>
            <person name="Uehara T."/>
        </authorList>
    </citation>
    <scope>NUCLEOTIDE SEQUENCE [LARGE SCALE GENOMIC DNA]</scope>
    <source>
        <strain evidence="10 11">Japan</strain>
    </source>
</reference>
<evidence type="ECO:0000256" key="8">
    <source>
        <dbReference type="SAM" id="MobiDB-lite"/>
    </source>
</evidence>
<feature type="compositionally biased region" description="Polar residues" evidence="8">
    <location>
        <begin position="290"/>
        <end position="302"/>
    </location>
</feature>
<dbReference type="InterPro" id="IPR020479">
    <property type="entry name" value="HD_metazoa"/>
</dbReference>
<keyword evidence="3 6" id="KW-0238">DNA-binding</keyword>
<dbReference type="PANTHER" id="PTHR24340:SF41">
    <property type="entry name" value="MUSCLE-SPECIFIC HOMEOBOX PROTEIN TINMAN-RELATED"/>
    <property type="match status" value="1"/>
</dbReference>
<feature type="compositionally biased region" description="Pro residues" evidence="8">
    <location>
        <begin position="84"/>
        <end position="98"/>
    </location>
</feature>
<evidence type="ECO:0000256" key="5">
    <source>
        <dbReference type="ARBA" id="ARBA00023242"/>
    </source>
</evidence>
<keyword evidence="5 6" id="KW-0539">Nucleus</keyword>
<keyword evidence="2" id="KW-0217">Developmental protein</keyword>
<evidence type="ECO:0000313" key="10">
    <source>
        <dbReference type="EMBL" id="BES90525.1"/>
    </source>
</evidence>
<dbReference type="PRINTS" id="PR00024">
    <property type="entry name" value="HOMEOBOX"/>
</dbReference>
<dbReference type="GO" id="GO:0003677">
    <property type="term" value="F:DNA binding"/>
    <property type="evidence" value="ECO:0007669"/>
    <property type="project" value="UniProtKB-KW"/>
</dbReference>
<organism evidence="10 11">
    <name type="scientific">Nesidiocoris tenuis</name>
    <dbReference type="NCBI Taxonomy" id="355587"/>
    <lineage>
        <taxon>Eukaryota</taxon>
        <taxon>Metazoa</taxon>
        <taxon>Ecdysozoa</taxon>
        <taxon>Arthropoda</taxon>
        <taxon>Hexapoda</taxon>
        <taxon>Insecta</taxon>
        <taxon>Pterygota</taxon>
        <taxon>Neoptera</taxon>
        <taxon>Paraneoptera</taxon>
        <taxon>Hemiptera</taxon>
        <taxon>Heteroptera</taxon>
        <taxon>Panheteroptera</taxon>
        <taxon>Cimicomorpha</taxon>
        <taxon>Miridae</taxon>
        <taxon>Dicyphina</taxon>
        <taxon>Nesidiocoris</taxon>
    </lineage>
</organism>
<dbReference type="EMBL" id="AP028910">
    <property type="protein sequence ID" value="BES90525.1"/>
    <property type="molecule type" value="Genomic_DNA"/>
</dbReference>
<evidence type="ECO:0000256" key="4">
    <source>
        <dbReference type="ARBA" id="ARBA00023155"/>
    </source>
</evidence>
<comment type="subcellular location">
    <subcellularLocation>
        <location evidence="1 6 7">Nucleus</location>
    </subcellularLocation>
</comment>
<feature type="DNA-binding region" description="Homeobox" evidence="6">
    <location>
        <begin position="193"/>
        <end position="252"/>
    </location>
</feature>
<dbReference type="PANTHER" id="PTHR24340">
    <property type="entry name" value="HOMEOBOX PROTEIN NKX"/>
    <property type="match status" value="1"/>
</dbReference>
<dbReference type="InterPro" id="IPR017970">
    <property type="entry name" value="Homeobox_CS"/>
</dbReference>
<dbReference type="SMART" id="SM00389">
    <property type="entry name" value="HOX"/>
    <property type="match status" value="1"/>
</dbReference>
<dbReference type="Pfam" id="PF00046">
    <property type="entry name" value="Homeodomain"/>
    <property type="match status" value="1"/>
</dbReference>
<accession>A0ABN7AI29</accession>
<feature type="domain" description="Homeobox" evidence="9">
    <location>
        <begin position="191"/>
        <end position="251"/>
    </location>
</feature>